<dbReference type="AlphaFoldDB" id="A0AAD5R4P0"/>
<evidence type="ECO:0000313" key="2">
    <source>
        <dbReference type="Proteomes" id="UP001196413"/>
    </source>
</evidence>
<dbReference type="Proteomes" id="UP001196413">
    <property type="component" value="Unassembled WGS sequence"/>
</dbReference>
<protein>
    <submittedName>
        <fullName evidence="1">Uncharacterized protein</fullName>
    </submittedName>
</protein>
<dbReference type="EMBL" id="JAHQIW010006581">
    <property type="protein sequence ID" value="KAJ1369496.1"/>
    <property type="molecule type" value="Genomic_DNA"/>
</dbReference>
<organism evidence="1 2">
    <name type="scientific">Parelaphostrongylus tenuis</name>
    <name type="common">Meningeal worm</name>
    <dbReference type="NCBI Taxonomy" id="148309"/>
    <lineage>
        <taxon>Eukaryota</taxon>
        <taxon>Metazoa</taxon>
        <taxon>Ecdysozoa</taxon>
        <taxon>Nematoda</taxon>
        <taxon>Chromadorea</taxon>
        <taxon>Rhabditida</taxon>
        <taxon>Rhabditina</taxon>
        <taxon>Rhabditomorpha</taxon>
        <taxon>Strongyloidea</taxon>
        <taxon>Metastrongylidae</taxon>
        <taxon>Parelaphostrongylus</taxon>
    </lineage>
</organism>
<gene>
    <name evidence="1" type="ORF">KIN20_030972</name>
</gene>
<accession>A0AAD5R4P0</accession>
<reference evidence="1" key="1">
    <citation type="submission" date="2021-06" db="EMBL/GenBank/DDBJ databases">
        <title>Parelaphostrongylus tenuis whole genome reference sequence.</title>
        <authorList>
            <person name="Garwood T.J."/>
            <person name="Larsen P.A."/>
            <person name="Fountain-Jones N.M."/>
            <person name="Garbe J.R."/>
            <person name="Macchietto M.G."/>
            <person name="Kania S.A."/>
            <person name="Gerhold R.W."/>
            <person name="Richards J.E."/>
            <person name="Wolf T.M."/>
        </authorList>
    </citation>
    <scope>NUCLEOTIDE SEQUENCE</scope>
    <source>
        <strain evidence="1">MNPRO001-30</strain>
        <tissue evidence="1">Meninges</tissue>
    </source>
</reference>
<comment type="caution">
    <text evidence="1">The sequence shown here is derived from an EMBL/GenBank/DDBJ whole genome shotgun (WGS) entry which is preliminary data.</text>
</comment>
<proteinExistence type="predicted"/>
<sequence>MSLENYHNVIAAAYVAARRAGFQRRCQRVKATTKILLRDDEHCGQLAQINPTLKKTMKSGSWTDILPIAV</sequence>
<keyword evidence="2" id="KW-1185">Reference proteome</keyword>
<evidence type="ECO:0000313" key="1">
    <source>
        <dbReference type="EMBL" id="KAJ1369496.1"/>
    </source>
</evidence>
<name>A0AAD5R4P0_PARTN</name>